<dbReference type="Proteomes" id="UP001188597">
    <property type="component" value="Unassembled WGS sequence"/>
</dbReference>
<organism evidence="5 6">
    <name type="scientific">Escallonia herrerae</name>
    <dbReference type="NCBI Taxonomy" id="1293975"/>
    <lineage>
        <taxon>Eukaryota</taxon>
        <taxon>Viridiplantae</taxon>
        <taxon>Streptophyta</taxon>
        <taxon>Embryophyta</taxon>
        <taxon>Tracheophyta</taxon>
        <taxon>Spermatophyta</taxon>
        <taxon>Magnoliopsida</taxon>
        <taxon>eudicotyledons</taxon>
        <taxon>Gunneridae</taxon>
        <taxon>Pentapetalae</taxon>
        <taxon>asterids</taxon>
        <taxon>campanulids</taxon>
        <taxon>Escalloniales</taxon>
        <taxon>Escalloniaceae</taxon>
        <taxon>Escallonia</taxon>
    </lineage>
</organism>
<feature type="compositionally biased region" description="Gly residues" evidence="3">
    <location>
        <begin position="347"/>
        <end position="357"/>
    </location>
</feature>
<evidence type="ECO:0000256" key="2">
    <source>
        <dbReference type="PROSITE-ProRule" id="PRU00176"/>
    </source>
</evidence>
<evidence type="ECO:0000256" key="3">
    <source>
        <dbReference type="SAM" id="MobiDB-lite"/>
    </source>
</evidence>
<feature type="compositionally biased region" description="Pro residues" evidence="3">
    <location>
        <begin position="55"/>
        <end position="66"/>
    </location>
</feature>
<feature type="region of interest" description="Disordered" evidence="3">
    <location>
        <begin position="287"/>
        <end position="310"/>
    </location>
</feature>
<accession>A0AA88WIW8</accession>
<sequence length="746" mass="81802">MPPRRSSRATAKKSTPATSLSAKSTASKSPAANNSLEAPTTTRRASLNSLDPTPIKSPPTHNPPETPIAAASSTTTTSAPLTSPNPIPSTREVAAGKIPSKDTADYVSKEPPVSTTFTPVTANATSDKLPEPPATSLTLTRIGASDAETLGENVPPSPANVVNDATVDANADNSGTKTGAKTMVKRMRMVKKIVKKKVRKVAQNEESVVIEVLNHVERPTPSFSDAVVQTHNPVTSVSIDVENPNPSDNNVSVLVETPKLSDSVAVEAENLESKLNVLLDSEAANSMEVEKTGSDPNVSARVENPEKPQKCESKRAQISDEAEIQLEEQIMGLTEEKSSEGKTGDCGMEGGEAEGGQNGAIEDSEAGDVKGEVLLHDGVLLSGEMEALERRRRRKTEIFIGGLDKDTKEADIRKVFEEVGEIFEVRLLVNAKTGKNKGFAFVRYSSAADAKKALTKYHTVEICGKQCGTSPVEGNDTIFLGHIDKKWKSEDGIGIEKIDKVTVKADPNNVEFNRGFAFVEFETNKDAQNAFYKLQKKDVFGKHMKIKVQWAEPLIEPDDEELLKFIKFPQQFAMMQILVKAVYAEYLPSSWDEEKVRDYFKKFGEIESVVLARDLRSSRRKDFAFVNYATREAALACIEALSRNEFPDEGSKINVKVSLAKPIPRGKQFKHAPKPIIKERPKEKWTATPIKRLYPKPLIKMMKLIFQLEKNFDLIDDAEQLQLVERGSGVVARAQARAPRLILMGH</sequence>
<feature type="domain" description="RRM" evidence="4">
    <location>
        <begin position="396"/>
        <end position="466"/>
    </location>
</feature>
<keyword evidence="6" id="KW-1185">Reference proteome</keyword>
<dbReference type="PROSITE" id="PS50102">
    <property type="entry name" value="RRM"/>
    <property type="match status" value="3"/>
</dbReference>
<dbReference type="InterPro" id="IPR000504">
    <property type="entry name" value="RRM_dom"/>
</dbReference>
<dbReference type="AlphaFoldDB" id="A0AA88WIW8"/>
<evidence type="ECO:0000313" key="6">
    <source>
        <dbReference type="Proteomes" id="UP001188597"/>
    </source>
</evidence>
<dbReference type="InterPro" id="IPR035979">
    <property type="entry name" value="RBD_domain_sf"/>
</dbReference>
<dbReference type="EMBL" id="JAVXUP010000407">
    <property type="protein sequence ID" value="KAK3028701.1"/>
    <property type="molecule type" value="Genomic_DNA"/>
</dbReference>
<dbReference type="SMART" id="SM00360">
    <property type="entry name" value="RRM"/>
    <property type="match status" value="3"/>
</dbReference>
<feature type="region of interest" description="Disordered" evidence="3">
    <location>
        <begin position="1"/>
        <end position="177"/>
    </location>
</feature>
<evidence type="ECO:0000259" key="4">
    <source>
        <dbReference type="PROSITE" id="PS50102"/>
    </source>
</evidence>
<comment type="caution">
    <text evidence="5">The sequence shown here is derived from an EMBL/GenBank/DDBJ whole genome shotgun (WGS) entry which is preliminary data.</text>
</comment>
<feature type="domain" description="RRM" evidence="4">
    <location>
        <begin position="476"/>
        <end position="553"/>
    </location>
</feature>
<dbReference type="Gene3D" id="3.30.70.330">
    <property type="match status" value="3"/>
</dbReference>
<name>A0AA88WIW8_9ASTE</name>
<evidence type="ECO:0000256" key="1">
    <source>
        <dbReference type="ARBA" id="ARBA00022884"/>
    </source>
</evidence>
<feature type="region of interest" description="Disordered" evidence="3">
    <location>
        <begin position="336"/>
        <end position="357"/>
    </location>
</feature>
<dbReference type="CDD" id="cd00590">
    <property type="entry name" value="RRM_SF"/>
    <property type="match status" value="3"/>
</dbReference>
<dbReference type="PANTHER" id="PTHR21245">
    <property type="entry name" value="HETEROGENEOUS NUCLEAR RIBONUCLEOPROTEIN"/>
    <property type="match status" value="1"/>
</dbReference>
<feature type="domain" description="RRM" evidence="4">
    <location>
        <begin position="580"/>
        <end position="660"/>
    </location>
</feature>
<feature type="compositionally biased region" description="Low complexity" evidence="3">
    <location>
        <begin position="67"/>
        <end position="84"/>
    </location>
</feature>
<protein>
    <recommendedName>
        <fullName evidence="4">RRM domain-containing protein</fullName>
    </recommendedName>
</protein>
<feature type="compositionally biased region" description="Basic residues" evidence="3">
    <location>
        <begin position="1"/>
        <end position="11"/>
    </location>
</feature>
<reference evidence="5" key="1">
    <citation type="submission" date="2022-12" db="EMBL/GenBank/DDBJ databases">
        <title>Draft genome assemblies for two species of Escallonia (Escalloniales).</title>
        <authorList>
            <person name="Chanderbali A."/>
            <person name="Dervinis C."/>
            <person name="Anghel I."/>
            <person name="Soltis D."/>
            <person name="Soltis P."/>
            <person name="Zapata F."/>
        </authorList>
    </citation>
    <scope>NUCLEOTIDE SEQUENCE</scope>
    <source>
        <strain evidence="5">UCBG64.0493</strain>
        <tissue evidence="5">Leaf</tissue>
    </source>
</reference>
<feature type="compositionally biased region" description="Polar residues" evidence="3">
    <location>
        <begin position="33"/>
        <end position="51"/>
    </location>
</feature>
<dbReference type="GO" id="GO:0003723">
    <property type="term" value="F:RNA binding"/>
    <property type="evidence" value="ECO:0007669"/>
    <property type="project" value="UniProtKB-UniRule"/>
</dbReference>
<dbReference type="InterPro" id="IPR012677">
    <property type="entry name" value="Nucleotide-bd_a/b_plait_sf"/>
</dbReference>
<dbReference type="Pfam" id="PF00076">
    <property type="entry name" value="RRM_1"/>
    <property type="match status" value="3"/>
</dbReference>
<evidence type="ECO:0000313" key="5">
    <source>
        <dbReference type="EMBL" id="KAK3028701.1"/>
    </source>
</evidence>
<dbReference type="SUPFAM" id="SSF54928">
    <property type="entry name" value="RNA-binding domain, RBD"/>
    <property type="match status" value="2"/>
</dbReference>
<feature type="compositionally biased region" description="Low complexity" evidence="3">
    <location>
        <begin position="12"/>
        <end position="32"/>
    </location>
</feature>
<feature type="compositionally biased region" description="Basic and acidic residues" evidence="3">
    <location>
        <begin position="99"/>
        <end position="108"/>
    </location>
</feature>
<keyword evidence="1 2" id="KW-0694">RNA-binding</keyword>
<proteinExistence type="predicted"/>
<feature type="compositionally biased region" description="Polar residues" evidence="3">
    <location>
        <begin position="113"/>
        <end position="126"/>
    </location>
</feature>
<gene>
    <name evidence="5" type="ORF">RJ639_038954</name>
</gene>